<feature type="domain" description="Zn(2)-C6 fungal-type" evidence="3">
    <location>
        <begin position="12"/>
        <end position="42"/>
    </location>
</feature>
<dbReference type="InterPro" id="IPR001138">
    <property type="entry name" value="Zn2Cys6_DnaBD"/>
</dbReference>
<dbReference type="Proteomes" id="UP000554235">
    <property type="component" value="Unassembled WGS sequence"/>
</dbReference>
<dbReference type="AlphaFoldDB" id="A0A8H4P8Y0"/>
<keyword evidence="5" id="KW-1185">Reference proteome</keyword>
<evidence type="ECO:0000256" key="2">
    <source>
        <dbReference type="SAM" id="MobiDB-lite"/>
    </source>
</evidence>
<feature type="region of interest" description="Disordered" evidence="2">
    <location>
        <begin position="45"/>
        <end position="72"/>
    </location>
</feature>
<dbReference type="SUPFAM" id="SSF57701">
    <property type="entry name" value="Zn2/Cys6 DNA-binding domain"/>
    <property type="match status" value="1"/>
</dbReference>
<sequence length="382" mass="42910">MPRRFHNKSRFGCVVCKKRRVKCDERQPTCGGCAKIRTRCSYAAQPTATSSSTTPEQPRMSSPLVAEDRSTSQSQPSFDLLDLSLMHLYATDTCRHIFTGEPQGQVWQHHVPALAATNGVLMHSMLALTALHQARKDPSRRDAYQTRALHHHAVGLPRFQDMVASASPETAQVIVVYAILLGIWIYASPEITAERLSLDDIMSAIDVVRTSRLVFQLYRDGIVKTPIGVFLIPPYRKPLVNDVTSAQEALRKLHSHIEHTSDKKALSHLETLMDRYLAGIDHTRAAAGWMASVDEGYWARLREHQPHAVLIFAYNALLSYATDHECWWVMGWSERILVACSEVLSPVDKKTIGWDGHEELIRSCGNELANIVRHRSAATDWG</sequence>
<dbReference type="GO" id="GO:0003677">
    <property type="term" value="F:DNA binding"/>
    <property type="evidence" value="ECO:0007669"/>
    <property type="project" value="UniProtKB-KW"/>
</dbReference>
<evidence type="ECO:0000256" key="1">
    <source>
        <dbReference type="ARBA" id="ARBA00023242"/>
    </source>
</evidence>
<dbReference type="CDD" id="cd00067">
    <property type="entry name" value="GAL4"/>
    <property type="match status" value="1"/>
</dbReference>
<comment type="caution">
    <text evidence="4">The sequence shown here is derived from an EMBL/GenBank/DDBJ whole genome shotgun (WGS) entry which is preliminary data.</text>
</comment>
<dbReference type="Gene3D" id="4.10.240.10">
    <property type="entry name" value="Zn(2)-C6 fungal-type DNA-binding domain"/>
    <property type="match status" value="1"/>
</dbReference>
<dbReference type="PROSITE" id="PS50048">
    <property type="entry name" value="ZN2_CY6_FUNGAL_2"/>
    <property type="match status" value="1"/>
</dbReference>
<feature type="compositionally biased region" description="Low complexity" evidence="2">
    <location>
        <begin position="45"/>
        <end position="58"/>
    </location>
</feature>
<dbReference type="InterPro" id="IPR036864">
    <property type="entry name" value="Zn2-C6_fun-type_DNA-bd_sf"/>
</dbReference>
<evidence type="ECO:0000313" key="5">
    <source>
        <dbReference type="Proteomes" id="UP000554235"/>
    </source>
</evidence>
<protein>
    <submittedName>
        <fullName evidence="4">Zn2 Cys6 DNA-binding</fullName>
    </submittedName>
</protein>
<dbReference type="OrthoDB" id="3546279at2759"/>
<dbReference type="InterPro" id="IPR021858">
    <property type="entry name" value="Fun_TF"/>
</dbReference>
<dbReference type="Pfam" id="PF00172">
    <property type="entry name" value="Zn_clus"/>
    <property type="match status" value="1"/>
</dbReference>
<dbReference type="InterPro" id="IPR053157">
    <property type="entry name" value="Sterol_Uptake_Regulator"/>
</dbReference>
<dbReference type="PROSITE" id="PS00463">
    <property type="entry name" value="ZN2_CY6_FUNGAL_1"/>
    <property type="match status" value="1"/>
</dbReference>
<accession>A0A8H4P8Y0</accession>
<gene>
    <name evidence="4" type="ORF">FALBO_9507</name>
</gene>
<proteinExistence type="predicted"/>
<dbReference type="PANTHER" id="PTHR47784:SF5">
    <property type="entry name" value="STEROL UPTAKE CONTROL PROTEIN 2"/>
    <property type="match status" value="1"/>
</dbReference>
<dbReference type="Pfam" id="PF11951">
    <property type="entry name" value="Fungal_trans_2"/>
    <property type="match status" value="1"/>
</dbReference>
<organism evidence="4 5">
    <name type="scientific">Fusarium albosuccineum</name>
    <dbReference type="NCBI Taxonomy" id="1237068"/>
    <lineage>
        <taxon>Eukaryota</taxon>
        <taxon>Fungi</taxon>
        <taxon>Dikarya</taxon>
        <taxon>Ascomycota</taxon>
        <taxon>Pezizomycotina</taxon>
        <taxon>Sordariomycetes</taxon>
        <taxon>Hypocreomycetidae</taxon>
        <taxon>Hypocreales</taxon>
        <taxon>Nectriaceae</taxon>
        <taxon>Fusarium</taxon>
        <taxon>Fusarium decemcellulare species complex</taxon>
    </lineage>
</organism>
<keyword evidence="1" id="KW-0539">Nucleus</keyword>
<dbReference type="SMART" id="SM00066">
    <property type="entry name" value="GAL4"/>
    <property type="match status" value="1"/>
</dbReference>
<evidence type="ECO:0000259" key="3">
    <source>
        <dbReference type="PROSITE" id="PS50048"/>
    </source>
</evidence>
<dbReference type="GO" id="GO:0001228">
    <property type="term" value="F:DNA-binding transcription activator activity, RNA polymerase II-specific"/>
    <property type="evidence" value="ECO:0007669"/>
    <property type="project" value="TreeGrafter"/>
</dbReference>
<dbReference type="EMBL" id="JAADYS010001326">
    <property type="protein sequence ID" value="KAF4463665.1"/>
    <property type="molecule type" value="Genomic_DNA"/>
</dbReference>
<dbReference type="PANTHER" id="PTHR47784">
    <property type="entry name" value="STEROL UPTAKE CONTROL PROTEIN 2"/>
    <property type="match status" value="1"/>
</dbReference>
<reference evidence="4 5" key="1">
    <citation type="submission" date="2020-01" db="EMBL/GenBank/DDBJ databases">
        <title>Identification and distribution of gene clusters putatively required for synthesis of sphingolipid metabolism inhibitors in phylogenetically diverse species of the filamentous fungus Fusarium.</title>
        <authorList>
            <person name="Kim H.-S."/>
            <person name="Busman M."/>
            <person name="Brown D.W."/>
            <person name="Divon H."/>
            <person name="Uhlig S."/>
            <person name="Proctor R.H."/>
        </authorList>
    </citation>
    <scope>NUCLEOTIDE SEQUENCE [LARGE SCALE GENOMIC DNA]</scope>
    <source>
        <strain evidence="4 5">NRRL 20459</strain>
    </source>
</reference>
<name>A0A8H4P8Y0_9HYPO</name>
<evidence type="ECO:0000313" key="4">
    <source>
        <dbReference type="EMBL" id="KAF4463665.1"/>
    </source>
</evidence>
<dbReference type="GO" id="GO:0008270">
    <property type="term" value="F:zinc ion binding"/>
    <property type="evidence" value="ECO:0007669"/>
    <property type="project" value="InterPro"/>
</dbReference>
<keyword evidence="4" id="KW-0238">DNA-binding</keyword>